<feature type="transmembrane region" description="Helical" evidence="6">
    <location>
        <begin position="240"/>
        <end position="262"/>
    </location>
</feature>
<dbReference type="RefSeq" id="WP_054718272.1">
    <property type="nucleotide sequence ID" value="NZ_CP045068.1"/>
</dbReference>
<dbReference type="EMBL" id="CP045068">
    <property type="protein sequence ID" value="QFQ91678.1"/>
    <property type="molecule type" value="Genomic_DNA"/>
</dbReference>
<reference evidence="8 9" key="1">
    <citation type="submission" date="2019-10" db="EMBL/GenBank/DDBJ databases">
        <title>Genome sequencing of Lactobacillus manihotivorans.</title>
        <authorList>
            <person name="Kim K."/>
        </authorList>
    </citation>
    <scope>NUCLEOTIDE SEQUENCE [LARGE SCALE GENOMIC DNA]</scope>
    <source>
        <strain evidence="8 9">LM010</strain>
    </source>
</reference>
<evidence type="ECO:0000256" key="5">
    <source>
        <dbReference type="ARBA" id="ARBA00023136"/>
    </source>
</evidence>
<feature type="transmembrane region" description="Helical" evidence="6">
    <location>
        <begin position="21"/>
        <end position="42"/>
    </location>
</feature>
<dbReference type="PANTHER" id="PTHR30294:SF29">
    <property type="entry name" value="MULTIDRUG ABC TRANSPORTER PERMEASE YBHS-RELATED"/>
    <property type="match status" value="1"/>
</dbReference>
<dbReference type="InterPro" id="IPR013525">
    <property type="entry name" value="ABC2_TM"/>
</dbReference>
<evidence type="ECO:0000256" key="2">
    <source>
        <dbReference type="ARBA" id="ARBA00022475"/>
    </source>
</evidence>
<dbReference type="InterPro" id="IPR051449">
    <property type="entry name" value="ABC-2_transporter_component"/>
</dbReference>
<feature type="transmembrane region" description="Helical" evidence="6">
    <location>
        <begin position="370"/>
        <end position="394"/>
    </location>
</feature>
<evidence type="ECO:0000313" key="9">
    <source>
        <dbReference type="Proteomes" id="UP000388452"/>
    </source>
</evidence>
<dbReference type="GO" id="GO:0140359">
    <property type="term" value="F:ABC-type transporter activity"/>
    <property type="evidence" value="ECO:0007669"/>
    <property type="project" value="InterPro"/>
</dbReference>
<keyword evidence="4 6" id="KW-1133">Transmembrane helix</keyword>
<keyword evidence="5 6" id="KW-0472">Membrane</keyword>
<evidence type="ECO:0000259" key="7">
    <source>
        <dbReference type="Pfam" id="PF12698"/>
    </source>
</evidence>
<sequence>MHKFWVVCGQVYKKNVRSGSWLFLVLSPLIFVGIAGLIGYFVSQNVQPAKVAVVIVNTQAPAKGLLSKAILKTSDSNIKFEAGTTQTSAEKALTNEKIDGILTVTTKPKISAKYVERSNADNNVDTSTLTATLSQLKLQQTAASLKLAPEALTALLAPAKVTKRTVAIENGKQVAKNDTTAAVNKAFAGVLTVFILMITMVYGSMLAQEIATEKGSRIMEILLSSVSATTQFFGKLAGMFLLLLTQIVAYVIAGAIGWVWLAKLDFVKSLLKQIDFSVLASQTTLIAVLFFVVGVMTYAVLAALTGSLVSNQEQVNTAVMPISMLGLAGYMLSFMAQTGDSPLLRITSFVPFINATVMPVQLALGHAGFAMAWASLGVSVIFLIGFTWVVVGVYRSNVLVYSDANFMKRLRTSFSIWRAEHK</sequence>
<name>A0A5P8JRG4_9LACO</name>
<dbReference type="GO" id="GO:0005886">
    <property type="term" value="C:plasma membrane"/>
    <property type="evidence" value="ECO:0007669"/>
    <property type="project" value="UniProtKB-SubCell"/>
</dbReference>
<organism evidence="8 9">
    <name type="scientific">Lacticaseibacillus manihotivorans</name>
    <dbReference type="NCBI Taxonomy" id="88233"/>
    <lineage>
        <taxon>Bacteria</taxon>
        <taxon>Bacillati</taxon>
        <taxon>Bacillota</taxon>
        <taxon>Bacilli</taxon>
        <taxon>Lactobacillales</taxon>
        <taxon>Lactobacillaceae</taxon>
        <taxon>Lacticaseibacillus</taxon>
    </lineage>
</organism>
<dbReference type="Proteomes" id="UP000388452">
    <property type="component" value="Chromosome"/>
</dbReference>
<dbReference type="AlphaFoldDB" id="A0A5P8JRG4"/>
<feature type="domain" description="ABC-2 type transporter transmembrane" evidence="7">
    <location>
        <begin position="21"/>
        <end position="390"/>
    </location>
</feature>
<comment type="subcellular location">
    <subcellularLocation>
        <location evidence="1">Cell membrane</location>
        <topology evidence="1">Multi-pass membrane protein</topology>
    </subcellularLocation>
</comment>
<feature type="transmembrane region" description="Helical" evidence="6">
    <location>
        <begin position="283"/>
        <end position="306"/>
    </location>
</feature>
<feature type="transmembrane region" description="Helical" evidence="6">
    <location>
        <begin position="186"/>
        <end position="206"/>
    </location>
</feature>
<feature type="transmembrane region" description="Helical" evidence="6">
    <location>
        <begin position="343"/>
        <end position="364"/>
    </location>
</feature>
<dbReference type="PANTHER" id="PTHR30294">
    <property type="entry name" value="MEMBRANE COMPONENT OF ABC TRANSPORTER YHHJ-RELATED"/>
    <property type="match status" value="1"/>
</dbReference>
<evidence type="ECO:0000313" key="8">
    <source>
        <dbReference type="EMBL" id="QFQ91678.1"/>
    </source>
</evidence>
<evidence type="ECO:0000256" key="3">
    <source>
        <dbReference type="ARBA" id="ARBA00022692"/>
    </source>
</evidence>
<gene>
    <name evidence="8" type="ORF">LM010_09675</name>
</gene>
<keyword evidence="2" id="KW-1003">Cell membrane</keyword>
<evidence type="ECO:0000256" key="1">
    <source>
        <dbReference type="ARBA" id="ARBA00004651"/>
    </source>
</evidence>
<keyword evidence="3 6" id="KW-0812">Transmembrane</keyword>
<evidence type="ECO:0000256" key="4">
    <source>
        <dbReference type="ARBA" id="ARBA00022989"/>
    </source>
</evidence>
<dbReference type="Pfam" id="PF12698">
    <property type="entry name" value="ABC2_membrane_3"/>
    <property type="match status" value="1"/>
</dbReference>
<accession>A0A5P8JRG4</accession>
<proteinExistence type="predicted"/>
<protein>
    <submittedName>
        <fullName evidence="8">ABC transporter permease</fullName>
    </submittedName>
</protein>
<evidence type="ECO:0000256" key="6">
    <source>
        <dbReference type="SAM" id="Phobius"/>
    </source>
</evidence>
<feature type="transmembrane region" description="Helical" evidence="6">
    <location>
        <begin position="318"/>
        <end position="336"/>
    </location>
</feature>